<evidence type="ECO:0000313" key="2">
    <source>
        <dbReference type="Proteomes" id="UP000259497"/>
    </source>
</evidence>
<protein>
    <submittedName>
        <fullName evidence="1">Uncharacterized protein</fullName>
    </submittedName>
</protein>
<dbReference type="AlphaFoldDB" id="A0ABD7NKG2"/>
<evidence type="ECO:0000313" key="1">
    <source>
        <dbReference type="EMBL" id="SVS25059.1"/>
    </source>
</evidence>
<proteinExistence type="predicted"/>
<gene>
    <name evidence="1" type="ORF">SAMEA3649733_01732</name>
</gene>
<dbReference type="Proteomes" id="UP000259497">
    <property type="component" value="Unassembled WGS sequence"/>
</dbReference>
<accession>A0ABD7NKG2</accession>
<comment type="caution">
    <text evidence="1">The sequence shown here is derived from an EMBL/GenBank/DDBJ whole genome shotgun (WGS) entry which is preliminary data.</text>
</comment>
<reference evidence="1 2" key="1">
    <citation type="submission" date="2018-08" db="EMBL/GenBank/DDBJ databases">
        <authorList>
            <consortium name="Pathogen Informatics"/>
        </authorList>
    </citation>
    <scope>NUCLEOTIDE SEQUENCE [LARGE SCALE GENOMIC DNA]</scope>
    <source>
        <strain evidence="1 2">EuSCAPE_GR114</strain>
    </source>
</reference>
<dbReference type="EMBL" id="UIXM01000004">
    <property type="protein sequence ID" value="SVS25059.1"/>
    <property type="molecule type" value="Genomic_DNA"/>
</dbReference>
<sequence>MLSTEKWDNWGKDSLLVRFTALTCDENRIFRENVPVACAESVDKIDIARSFISRRIACVMIVTLCCNV</sequence>
<organism evidence="1 2">
    <name type="scientific">Klebsiella pneumoniae</name>
    <dbReference type="NCBI Taxonomy" id="573"/>
    <lineage>
        <taxon>Bacteria</taxon>
        <taxon>Pseudomonadati</taxon>
        <taxon>Pseudomonadota</taxon>
        <taxon>Gammaproteobacteria</taxon>
        <taxon>Enterobacterales</taxon>
        <taxon>Enterobacteriaceae</taxon>
        <taxon>Klebsiella/Raoultella group</taxon>
        <taxon>Klebsiella</taxon>
        <taxon>Klebsiella pneumoniae complex</taxon>
    </lineage>
</organism>
<name>A0ABD7NKG2_KLEPN</name>